<sequence length="181" mass="21190">MLSFYELEVDSEVYTSLWLTQKAFRKYAELFMKKTSIFEIENIFRNPRIIVLTSFHVDNFDFVVGAQNQWKMVSSKNVIQMAENFIRPKAIVVLLSPTRQHGHCRLSDKDRGLVDKLNDIHVNDIRENIVFVVKASDSDGTDDTEELEKLSSELNSRISKKRGKNEIFKKMFWLKDDQIPI</sequence>
<dbReference type="EMBL" id="UYJE01006233">
    <property type="protein sequence ID" value="VDI44110.1"/>
    <property type="molecule type" value="Genomic_DNA"/>
</dbReference>
<evidence type="ECO:0000313" key="1">
    <source>
        <dbReference type="EMBL" id="VDI44110.1"/>
    </source>
</evidence>
<organism evidence="1 2">
    <name type="scientific">Mytilus galloprovincialis</name>
    <name type="common">Mediterranean mussel</name>
    <dbReference type="NCBI Taxonomy" id="29158"/>
    <lineage>
        <taxon>Eukaryota</taxon>
        <taxon>Metazoa</taxon>
        <taxon>Spiralia</taxon>
        <taxon>Lophotrochozoa</taxon>
        <taxon>Mollusca</taxon>
        <taxon>Bivalvia</taxon>
        <taxon>Autobranchia</taxon>
        <taxon>Pteriomorphia</taxon>
        <taxon>Mytilida</taxon>
        <taxon>Mytiloidea</taxon>
        <taxon>Mytilidae</taxon>
        <taxon>Mytilinae</taxon>
        <taxon>Mytilus</taxon>
    </lineage>
</organism>
<reference evidence="1" key="1">
    <citation type="submission" date="2018-11" db="EMBL/GenBank/DDBJ databases">
        <authorList>
            <person name="Alioto T."/>
            <person name="Alioto T."/>
        </authorList>
    </citation>
    <scope>NUCLEOTIDE SEQUENCE</scope>
</reference>
<gene>
    <name evidence="1" type="ORF">MGAL_10B070978</name>
</gene>
<protein>
    <submittedName>
        <fullName evidence="1">Uncharacterized protein</fullName>
    </submittedName>
</protein>
<accession>A0A8B6F805</accession>
<name>A0A8B6F805_MYTGA</name>
<proteinExistence type="predicted"/>
<comment type="caution">
    <text evidence="1">The sequence shown here is derived from an EMBL/GenBank/DDBJ whole genome shotgun (WGS) entry which is preliminary data.</text>
</comment>
<dbReference type="AlphaFoldDB" id="A0A8B6F805"/>
<evidence type="ECO:0000313" key="2">
    <source>
        <dbReference type="Proteomes" id="UP000596742"/>
    </source>
</evidence>
<dbReference type="Proteomes" id="UP000596742">
    <property type="component" value="Unassembled WGS sequence"/>
</dbReference>
<keyword evidence="2" id="KW-1185">Reference proteome</keyword>
<dbReference type="OrthoDB" id="10307554at2759"/>